<sequence>MQQQQRYSTTFTYILTTTEQPIRPTDRQPDGRTCVGQPASRPGGRRDGMQSHTARCGGVAARLLCNARDCLEWMVGTRIAFCGMWLSTVGRLLFTNSLLPQREGGRSDVFFFFFFSFLTALQSSSSLPCGWGLCWSVGMLLVASDALFLLARLPGQRRVAMYLPSAGCTQSEACAFSLLTCLVQTPTLRRCPGLQPLHV</sequence>
<feature type="transmembrane region" description="Helical" evidence="2">
    <location>
        <begin position="106"/>
        <end position="124"/>
    </location>
</feature>
<keyword evidence="4" id="KW-1185">Reference proteome</keyword>
<evidence type="ECO:0000313" key="3">
    <source>
        <dbReference type="EMBL" id="KAK7544800.1"/>
    </source>
</evidence>
<protein>
    <submittedName>
        <fullName evidence="3">Uncharacterized protein</fullName>
    </submittedName>
</protein>
<gene>
    <name evidence="3" type="ORF">J3D65DRAFT_37153</name>
</gene>
<accession>A0ABR1MDC4</accession>
<comment type="caution">
    <text evidence="3">The sequence shown here is derived from an EMBL/GenBank/DDBJ whole genome shotgun (WGS) entry which is preliminary data.</text>
</comment>
<evidence type="ECO:0000256" key="1">
    <source>
        <dbReference type="SAM" id="MobiDB-lite"/>
    </source>
</evidence>
<evidence type="ECO:0000256" key="2">
    <source>
        <dbReference type="SAM" id="Phobius"/>
    </source>
</evidence>
<dbReference type="EMBL" id="JBBPEH010000001">
    <property type="protein sequence ID" value="KAK7544800.1"/>
    <property type="molecule type" value="Genomic_DNA"/>
</dbReference>
<proteinExistence type="predicted"/>
<keyword evidence="2" id="KW-1133">Transmembrane helix</keyword>
<feature type="region of interest" description="Disordered" evidence="1">
    <location>
        <begin position="18"/>
        <end position="50"/>
    </location>
</feature>
<feature type="transmembrane region" description="Helical" evidence="2">
    <location>
        <begin position="130"/>
        <end position="151"/>
    </location>
</feature>
<dbReference type="RefSeq" id="XP_066660035.1">
    <property type="nucleotide sequence ID" value="XM_066795714.1"/>
</dbReference>
<organism evidence="3 4">
    <name type="scientific">Phyllosticta citribraziliensis</name>
    <dbReference type="NCBI Taxonomy" id="989973"/>
    <lineage>
        <taxon>Eukaryota</taxon>
        <taxon>Fungi</taxon>
        <taxon>Dikarya</taxon>
        <taxon>Ascomycota</taxon>
        <taxon>Pezizomycotina</taxon>
        <taxon>Dothideomycetes</taxon>
        <taxon>Dothideomycetes incertae sedis</taxon>
        <taxon>Botryosphaeriales</taxon>
        <taxon>Phyllostictaceae</taxon>
        <taxon>Phyllosticta</taxon>
    </lineage>
</organism>
<dbReference type="GeneID" id="92028620"/>
<evidence type="ECO:0000313" key="4">
    <source>
        <dbReference type="Proteomes" id="UP001360953"/>
    </source>
</evidence>
<keyword evidence="2" id="KW-0812">Transmembrane</keyword>
<dbReference type="Proteomes" id="UP001360953">
    <property type="component" value="Unassembled WGS sequence"/>
</dbReference>
<name>A0ABR1MDC4_9PEZI</name>
<keyword evidence="2" id="KW-0472">Membrane</keyword>
<reference evidence="3 4" key="1">
    <citation type="submission" date="2024-04" db="EMBL/GenBank/DDBJ databases">
        <title>Phyllosticta paracitricarpa is synonymous to the EU quarantine fungus P. citricarpa based on phylogenomic analyses.</title>
        <authorList>
            <consortium name="Lawrence Berkeley National Laboratory"/>
            <person name="Van ingen-buijs V.A."/>
            <person name="Van westerhoven A.C."/>
            <person name="Haridas S."/>
            <person name="Skiadas P."/>
            <person name="Martin F."/>
            <person name="Groenewald J.Z."/>
            <person name="Crous P.W."/>
            <person name="Seidl M.F."/>
        </authorList>
    </citation>
    <scope>NUCLEOTIDE SEQUENCE [LARGE SCALE GENOMIC DNA]</scope>
    <source>
        <strain evidence="3 4">CPC 17464</strain>
    </source>
</reference>